<dbReference type="SUPFAM" id="SSF46955">
    <property type="entry name" value="Putative DNA-binding domain"/>
    <property type="match status" value="1"/>
</dbReference>
<dbReference type="RefSeq" id="WP_366192421.1">
    <property type="nucleotide sequence ID" value="NZ_JBFBVU010000007.1"/>
</dbReference>
<dbReference type="InterPro" id="IPR009061">
    <property type="entry name" value="DNA-bd_dom_put_sf"/>
</dbReference>
<dbReference type="Proteomes" id="UP001553161">
    <property type="component" value="Unassembled WGS sequence"/>
</dbReference>
<evidence type="ECO:0000313" key="2">
    <source>
        <dbReference type="EMBL" id="MEV8466625.1"/>
    </source>
</evidence>
<dbReference type="EMBL" id="JBFBVU010000007">
    <property type="protein sequence ID" value="MEV8466625.1"/>
    <property type="molecule type" value="Genomic_DNA"/>
</dbReference>
<comment type="caution">
    <text evidence="2">The sequence shown here is derived from an EMBL/GenBank/DDBJ whole genome shotgun (WGS) entry which is preliminary data.</text>
</comment>
<organism evidence="2 3">
    <name type="scientific">Meridianimarinicoccus marinus</name>
    <dbReference type="NCBI Taxonomy" id="3231483"/>
    <lineage>
        <taxon>Bacteria</taxon>
        <taxon>Pseudomonadati</taxon>
        <taxon>Pseudomonadota</taxon>
        <taxon>Alphaproteobacteria</taxon>
        <taxon>Rhodobacterales</taxon>
        <taxon>Paracoccaceae</taxon>
        <taxon>Meridianimarinicoccus</taxon>
    </lineage>
</organism>
<name>A0ABV3L4Z1_9RHOB</name>
<dbReference type="Pfam" id="PF12728">
    <property type="entry name" value="HTH_17"/>
    <property type="match status" value="1"/>
</dbReference>
<evidence type="ECO:0000259" key="1">
    <source>
        <dbReference type="Pfam" id="PF12728"/>
    </source>
</evidence>
<dbReference type="InterPro" id="IPR041657">
    <property type="entry name" value="HTH_17"/>
</dbReference>
<proteinExistence type="predicted"/>
<feature type="domain" description="Helix-turn-helix" evidence="1">
    <location>
        <begin position="24"/>
        <end position="65"/>
    </location>
</feature>
<accession>A0ABV3L4Z1</accession>
<keyword evidence="3" id="KW-1185">Reference proteome</keyword>
<reference evidence="2 3" key="1">
    <citation type="submission" date="2024-07" db="EMBL/GenBank/DDBJ databases">
        <authorList>
            <person name="Kang M."/>
        </authorList>
    </citation>
    <scope>NUCLEOTIDE SEQUENCE [LARGE SCALE GENOMIC DNA]</scope>
    <source>
        <strain evidence="2 3">DFM31</strain>
    </source>
</reference>
<evidence type="ECO:0000313" key="3">
    <source>
        <dbReference type="Proteomes" id="UP001553161"/>
    </source>
</evidence>
<protein>
    <submittedName>
        <fullName evidence="2">Helix-turn-helix domain-containing protein</fullName>
    </submittedName>
</protein>
<gene>
    <name evidence="2" type="ORF">AB0T83_07510</name>
</gene>
<sequence>MAQDTQDWIDESTPNRFVSERALARHWGVSRRTLQRWRAAADGPPFSIIGGSVRYRMRDILAFENRLRGGRAANQ</sequence>